<evidence type="ECO:0000313" key="9">
    <source>
        <dbReference type="EMBL" id="CAK9007476.1"/>
    </source>
</evidence>
<dbReference type="InterPro" id="IPR004680">
    <property type="entry name" value="Cit_transptr-like_dom"/>
</dbReference>
<keyword evidence="4" id="KW-0677">Repeat</keyword>
<feature type="transmembrane region" description="Helical" evidence="7">
    <location>
        <begin position="86"/>
        <end position="118"/>
    </location>
</feature>
<organism evidence="9 10">
    <name type="scientific">Durusdinium trenchii</name>
    <dbReference type="NCBI Taxonomy" id="1381693"/>
    <lineage>
        <taxon>Eukaryota</taxon>
        <taxon>Sar</taxon>
        <taxon>Alveolata</taxon>
        <taxon>Dinophyceae</taxon>
        <taxon>Suessiales</taxon>
        <taxon>Symbiodiniaceae</taxon>
        <taxon>Durusdinium</taxon>
    </lineage>
</organism>
<keyword evidence="2" id="KW-0813">Transport</keyword>
<gene>
    <name evidence="9" type="ORF">CCMP2556_LOCUS8859</name>
</gene>
<evidence type="ECO:0000256" key="2">
    <source>
        <dbReference type="ARBA" id="ARBA00022448"/>
    </source>
</evidence>
<proteinExistence type="predicted"/>
<evidence type="ECO:0000313" key="10">
    <source>
        <dbReference type="Proteomes" id="UP001642484"/>
    </source>
</evidence>
<reference evidence="9 10" key="1">
    <citation type="submission" date="2024-02" db="EMBL/GenBank/DDBJ databases">
        <authorList>
            <person name="Chen Y."/>
            <person name="Shah S."/>
            <person name="Dougan E. K."/>
            <person name="Thang M."/>
            <person name="Chan C."/>
        </authorList>
    </citation>
    <scope>NUCLEOTIDE SEQUENCE [LARGE SCALE GENOMIC DNA]</scope>
</reference>
<dbReference type="EMBL" id="CAXAMN010004058">
    <property type="protein sequence ID" value="CAK9007476.1"/>
    <property type="molecule type" value="Genomic_DNA"/>
</dbReference>
<feature type="transmembrane region" description="Helical" evidence="7">
    <location>
        <begin position="130"/>
        <end position="148"/>
    </location>
</feature>
<dbReference type="Pfam" id="PF03600">
    <property type="entry name" value="CitMHS"/>
    <property type="match status" value="1"/>
</dbReference>
<evidence type="ECO:0000256" key="1">
    <source>
        <dbReference type="ARBA" id="ARBA00004141"/>
    </source>
</evidence>
<keyword evidence="10" id="KW-1185">Reference proteome</keyword>
<comment type="subcellular location">
    <subcellularLocation>
        <location evidence="1">Membrane</location>
        <topology evidence="1">Multi-pass membrane protein</topology>
    </subcellularLocation>
</comment>
<feature type="transmembrane region" description="Helical" evidence="7">
    <location>
        <begin position="6"/>
        <end position="31"/>
    </location>
</feature>
<feature type="transmembrane region" description="Helical" evidence="7">
    <location>
        <begin position="168"/>
        <end position="189"/>
    </location>
</feature>
<evidence type="ECO:0000256" key="6">
    <source>
        <dbReference type="ARBA" id="ARBA00023136"/>
    </source>
</evidence>
<evidence type="ECO:0000256" key="5">
    <source>
        <dbReference type="ARBA" id="ARBA00022989"/>
    </source>
</evidence>
<dbReference type="Proteomes" id="UP001642484">
    <property type="component" value="Unassembled WGS sequence"/>
</dbReference>
<evidence type="ECO:0000256" key="7">
    <source>
        <dbReference type="SAM" id="Phobius"/>
    </source>
</evidence>
<dbReference type="PANTHER" id="PTHR43652:SF2">
    <property type="entry name" value="BASIC AMINO ACID ANTIPORTER YFCC-RELATED"/>
    <property type="match status" value="1"/>
</dbReference>
<comment type="caution">
    <text evidence="9">The sequence shown here is derived from an EMBL/GenBank/DDBJ whole genome shotgun (WGS) entry which is preliminary data.</text>
</comment>
<evidence type="ECO:0000256" key="3">
    <source>
        <dbReference type="ARBA" id="ARBA00022692"/>
    </source>
</evidence>
<feature type="domain" description="Citrate transporter-like" evidence="8">
    <location>
        <begin position="8"/>
        <end position="179"/>
    </location>
</feature>
<evidence type="ECO:0000256" key="4">
    <source>
        <dbReference type="ARBA" id="ARBA00022737"/>
    </source>
</evidence>
<keyword evidence="5 7" id="KW-1133">Transmembrane helix</keyword>
<protein>
    <recommendedName>
        <fullName evidence="8">Citrate transporter-like domain-containing protein</fullName>
    </recommendedName>
</protein>
<dbReference type="PANTHER" id="PTHR43652">
    <property type="entry name" value="BASIC AMINO ACID ANTIPORTER YFCC-RELATED"/>
    <property type="match status" value="1"/>
</dbReference>
<evidence type="ECO:0000259" key="8">
    <source>
        <dbReference type="Pfam" id="PF03600"/>
    </source>
</evidence>
<keyword evidence="3 7" id="KW-0812">Transmembrane</keyword>
<name>A0ABP0IZE5_9DINO</name>
<keyword evidence="6 7" id="KW-0472">Membrane</keyword>
<sequence>MEQVMLIALVASNTMPLLEAALLSSFLMVLFGCLPQKKAFSAINLRIVLTIVGAFGIAKAVNRTNLAAVMARVICHLLAPFGCRGIYAGIFIATVGLGVVFHCTAVVSLLFPIVVAISESEDLPVPLHQAMAVLMMGATCQVLSPVSYQTNIMVFASGCYTFADFPRVGFGIVVLVGIISVGFVDQLLLD</sequence>
<accession>A0ABP0IZE5</accession>
<feature type="transmembrane region" description="Helical" evidence="7">
    <location>
        <begin position="43"/>
        <end position="61"/>
    </location>
</feature>
<dbReference type="InterPro" id="IPR051679">
    <property type="entry name" value="DASS-Related_Transporters"/>
</dbReference>